<protein>
    <submittedName>
        <fullName evidence="1">Uncharacterized protein DUF1905</fullName>
    </submittedName>
</protein>
<dbReference type="InterPro" id="IPR037079">
    <property type="entry name" value="AF2212/PG0164-like_sf"/>
</dbReference>
<comment type="caution">
    <text evidence="1">The sequence shown here is derived from an EMBL/GenBank/DDBJ whole genome shotgun (WGS) entry which is preliminary data.</text>
</comment>
<dbReference type="Pfam" id="PF08922">
    <property type="entry name" value="DUF1905"/>
    <property type="match status" value="1"/>
</dbReference>
<dbReference type="AlphaFoldDB" id="A0A2M9AQV4"/>
<sequence length="157" mass="18156">MSESFEQRFSAALELDDTDGGVQILIPFVPGETFQQKPPFHVRGTIDGFPFRLTLVQNADGEYMLPVGKQIRRAIDKTWGHDVEVIIQLDTEEASFELPEDLARALSQAGYRPKFDQLPYPYRREYVQWIERAKKPDTRMRRIKEAVERISAGKKLD</sequence>
<evidence type="ECO:0000313" key="2">
    <source>
        <dbReference type="Proteomes" id="UP000228535"/>
    </source>
</evidence>
<evidence type="ECO:0000313" key="1">
    <source>
        <dbReference type="EMBL" id="PJJ48084.1"/>
    </source>
</evidence>
<name>A0A2M9AQV4_9BACT</name>
<dbReference type="RefSeq" id="WP_100338992.1">
    <property type="nucleotide sequence ID" value="NZ_PGFA01000005.1"/>
</dbReference>
<dbReference type="Gene3D" id="2.40.30.100">
    <property type="entry name" value="AF2212/PG0164-like"/>
    <property type="match status" value="1"/>
</dbReference>
<organism evidence="1 2">
    <name type="scientific">Hymenobacter chitinivorans DSM 11115</name>
    <dbReference type="NCBI Taxonomy" id="1121954"/>
    <lineage>
        <taxon>Bacteria</taxon>
        <taxon>Pseudomonadati</taxon>
        <taxon>Bacteroidota</taxon>
        <taxon>Cytophagia</taxon>
        <taxon>Cytophagales</taxon>
        <taxon>Hymenobacteraceae</taxon>
        <taxon>Hymenobacter</taxon>
    </lineage>
</organism>
<dbReference type="Proteomes" id="UP000228535">
    <property type="component" value="Unassembled WGS sequence"/>
</dbReference>
<dbReference type="EMBL" id="PGFA01000005">
    <property type="protein sequence ID" value="PJJ48084.1"/>
    <property type="molecule type" value="Genomic_DNA"/>
</dbReference>
<reference evidence="1 2" key="1">
    <citation type="submission" date="2017-11" db="EMBL/GenBank/DDBJ databases">
        <title>Genomic Encyclopedia of Archaeal and Bacterial Type Strains, Phase II (KMG-II): From Individual Species to Whole Genera.</title>
        <authorList>
            <person name="Goeker M."/>
        </authorList>
    </citation>
    <scope>NUCLEOTIDE SEQUENCE [LARGE SCALE GENOMIC DNA]</scope>
    <source>
        <strain evidence="1 2">DSM 11115</strain>
    </source>
</reference>
<dbReference type="OrthoDB" id="9800461at2"/>
<accession>A0A2M9AQV4</accession>
<dbReference type="InterPro" id="IPR015018">
    <property type="entry name" value="DUF1905"/>
</dbReference>
<proteinExistence type="predicted"/>
<dbReference type="SUPFAM" id="SSF141694">
    <property type="entry name" value="AF2212/PG0164-like"/>
    <property type="match status" value="1"/>
</dbReference>
<gene>
    <name evidence="1" type="ORF">CLV45_4777</name>
</gene>
<keyword evidence="2" id="KW-1185">Reference proteome</keyword>
<dbReference type="Pfam" id="PF13376">
    <property type="entry name" value="OmdA"/>
    <property type="match status" value="1"/>
</dbReference>